<sequence>MTTVAEPPPLEQAQQSNDQGYALAVYALYAIGFFTIITAVVGVIVAHVKLSTATGIWQSHFKFQIRTFWIGLLYCVVGFALLYFIVGALIIAWWTIWTLVRVIKGAILLHDRRPISRPTSWLFG</sequence>
<dbReference type="Proteomes" id="UP000198992">
    <property type="component" value="Unassembled WGS sequence"/>
</dbReference>
<accession>A0A1H4P048</accession>
<evidence type="ECO:0000313" key="2">
    <source>
        <dbReference type="EMBL" id="SEC00645.1"/>
    </source>
</evidence>
<keyword evidence="1" id="KW-0812">Transmembrane</keyword>
<feature type="transmembrane region" description="Helical" evidence="1">
    <location>
        <begin position="20"/>
        <end position="46"/>
    </location>
</feature>
<name>A0A1H4P048_9BRAD</name>
<protein>
    <submittedName>
        <fullName evidence="2">Uncharacterized membrane protein</fullName>
    </submittedName>
</protein>
<proteinExistence type="predicted"/>
<dbReference type="AlphaFoldDB" id="A0A1H4P048"/>
<evidence type="ECO:0000313" key="3">
    <source>
        <dbReference type="Proteomes" id="UP000198992"/>
    </source>
</evidence>
<reference evidence="2 3" key="1">
    <citation type="submission" date="2016-10" db="EMBL/GenBank/DDBJ databases">
        <authorList>
            <person name="de Groot N.N."/>
        </authorList>
    </citation>
    <scope>NUCLEOTIDE SEQUENCE [LARGE SCALE GENOMIC DNA]</scope>
    <source>
        <strain evidence="2 3">MT12</strain>
    </source>
</reference>
<dbReference type="RefSeq" id="WP_092114384.1">
    <property type="nucleotide sequence ID" value="NZ_FNTH01000001.1"/>
</dbReference>
<dbReference type="EMBL" id="FNTH01000001">
    <property type="protein sequence ID" value="SEC00645.1"/>
    <property type="molecule type" value="Genomic_DNA"/>
</dbReference>
<keyword evidence="1" id="KW-1133">Transmembrane helix</keyword>
<dbReference type="OrthoDB" id="5405464at2"/>
<evidence type="ECO:0000256" key="1">
    <source>
        <dbReference type="SAM" id="Phobius"/>
    </source>
</evidence>
<gene>
    <name evidence="2" type="ORF">SAMN05444164_0779</name>
</gene>
<organism evidence="2 3">
    <name type="scientific">Bradyrhizobium erythrophlei</name>
    <dbReference type="NCBI Taxonomy" id="1437360"/>
    <lineage>
        <taxon>Bacteria</taxon>
        <taxon>Pseudomonadati</taxon>
        <taxon>Pseudomonadota</taxon>
        <taxon>Alphaproteobacteria</taxon>
        <taxon>Hyphomicrobiales</taxon>
        <taxon>Nitrobacteraceae</taxon>
        <taxon>Bradyrhizobium</taxon>
    </lineage>
</organism>
<keyword evidence="1" id="KW-0472">Membrane</keyword>
<feature type="transmembrane region" description="Helical" evidence="1">
    <location>
        <begin position="67"/>
        <end position="85"/>
    </location>
</feature>